<accession>A0ABD5Z5Q2</accession>
<organism evidence="1 2">
    <name type="scientific">Halospeciosus flavus</name>
    <dbReference type="NCBI Taxonomy" id="3032283"/>
    <lineage>
        <taxon>Archaea</taxon>
        <taxon>Methanobacteriati</taxon>
        <taxon>Methanobacteriota</taxon>
        <taxon>Stenosarchaea group</taxon>
        <taxon>Halobacteria</taxon>
        <taxon>Halobacteriales</taxon>
        <taxon>Halobacteriaceae</taxon>
        <taxon>Halospeciosus</taxon>
    </lineage>
</organism>
<evidence type="ECO:0000313" key="1">
    <source>
        <dbReference type="EMBL" id="MFC7200429.1"/>
    </source>
</evidence>
<evidence type="ECO:0000313" key="2">
    <source>
        <dbReference type="Proteomes" id="UP001596447"/>
    </source>
</evidence>
<gene>
    <name evidence="1" type="ORF">ACFQJ9_13575</name>
</gene>
<keyword evidence="2" id="KW-1185">Reference proteome</keyword>
<dbReference type="RefSeq" id="WP_279527209.1">
    <property type="nucleotide sequence ID" value="NZ_CP122312.1"/>
</dbReference>
<dbReference type="EMBL" id="JBHTAR010000011">
    <property type="protein sequence ID" value="MFC7200429.1"/>
    <property type="molecule type" value="Genomic_DNA"/>
</dbReference>
<dbReference type="Proteomes" id="UP001596447">
    <property type="component" value="Unassembled WGS sequence"/>
</dbReference>
<dbReference type="AlphaFoldDB" id="A0ABD5Z5Q2"/>
<sequence length="93" mass="10552">MSRLARDVAALRPRETVVCYVEDGRRVLGTCASVERDQSGARVFLCPVDASSVPFQLRATRTGDGWRQPFVERWNDDAECWERYGDVADVETQ</sequence>
<proteinExistence type="predicted"/>
<name>A0ABD5Z5Q2_9EURY</name>
<protein>
    <submittedName>
        <fullName evidence="1">Uncharacterized protein</fullName>
    </submittedName>
</protein>
<reference evidence="1 2" key="1">
    <citation type="journal article" date="2019" name="Int. J. Syst. Evol. Microbiol.">
        <title>The Global Catalogue of Microorganisms (GCM) 10K type strain sequencing project: providing services to taxonomists for standard genome sequencing and annotation.</title>
        <authorList>
            <consortium name="The Broad Institute Genomics Platform"/>
            <consortium name="The Broad Institute Genome Sequencing Center for Infectious Disease"/>
            <person name="Wu L."/>
            <person name="Ma J."/>
        </authorList>
    </citation>
    <scope>NUCLEOTIDE SEQUENCE [LARGE SCALE GENOMIC DNA]</scope>
    <source>
        <strain evidence="1 2">XZGYJ-43</strain>
    </source>
</reference>
<comment type="caution">
    <text evidence="1">The sequence shown here is derived from an EMBL/GenBank/DDBJ whole genome shotgun (WGS) entry which is preliminary data.</text>
</comment>